<reference evidence="11" key="1">
    <citation type="submission" date="2016-06" db="EMBL/GenBank/DDBJ databases">
        <title>Draft Genome sequence of the fungus Inonotus baumii.</title>
        <authorList>
            <person name="Zhu H."/>
            <person name="Lin W."/>
        </authorList>
    </citation>
    <scope>NUCLEOTIDE SEQUENCE</scope>
    <source>
        <strain evidence="11">821</strain>
    </source>
</reference>
<dbReference type="GO" id="GO:0004497">
    <property type="term" value="F:monooxygenase activity"/>
    <property type="evidence" value="ECO:0007669"/>
    <property type="project" value="UniProtKB-KW"/>
</dbReference>
<dbReference type="GO" id="GO:0005506">
    <property type="term" value="F:iron ion binding"/>
    <property type="evidence" value="ECO:0007669"/>
    <property type="project" value="InterPro"/>
</dbReference>
<evidence type="ECO:0000256" key="10">
    <source>
        <dbReference type="RuleBase" id="RU000461"/>
    </source>
</evidence>
<evidence type="ECO:0000256" key="8">
    <source>
        <dbReference type="ARBA" id="ARBA00023033"/>
    </source>
</evidence>
<comment type="similarity">
    <text evidence="3 10">Belongs to the cytochrome P450 family.</text>
</comment>
<dbReference type="CDD" id="cd11065">
    <property type="entry name" value="CYP64-like"/>
    <property type="match status" value="1"/>
</dbReference>
<dbReference type="InterPro" id="IPR017972">
    <property type="entry name" value="Cyt_P450_CS"/>
</dbReference>
<dbReference type="PANTHER" id="PTHR46300">
    <property type="entry name" value="P450, PUTATIVE (EUROFUNG)-RELATED-RELATED"/>
    <property type="match status" value="1"/>
</dbReference>
<keyword evidence="8 10" id="KW-0503">Monooxygenase</keyword>
<dbReference type="PRINTS" id="PR00385">
    <property type="entry name" value="P450"/>
</dbReference>
<dbReference type="InterPro" id="IPR050364">
    <property type="entry name" value="Cytochrome_P450_fung"/>
</dbReference>
<name>A0A9Q5NBF4_SANBA</name>
<evidence type="ECO:0000256" key="5">
    <source>
        <dbReference type="ARBA" id="ARBA00022723"/>
    </source>
</evidence>
<evidence type="ECO:0000256" key="9">
    <source>
        <dbReference type="PIRSR" id="PIRSR602401-1"/>
    </source>
</evidence>
<protein>
    <submittedName>
        <fullName evidence="11">Cytochrome P450</fullName>
    </submittedName>
</protein>
<dbReference type="AlphaFoldDB" id="A0A9Q5NBF4"/>
<evidence type="ECO:0000256" key="7">
    <source>
        <dbReference type="ARBA" id="ARBA00023004"/>
    </source>
</evidence>
<dbReference type="Proteomes" id="UP000757232">
    <property type="component" value="Unassembled WGS sequence"/>
</dbReference>
<keyword evidence="12" id="KW-1185">Reference proteome</keyword>
<comment type="cofactor">
    <cofactor evidence="1 9">
        <name>heme</name>
        <dbReference type="ChEBI" id="CHEBI:30413"/>
    </cofactor>
</comment>
<keyword evidence="4 9" id="KW-0349">Heme</keyword>
<keyword evidence="6 10" id="KW-0560">Oxidoreductase</keyword>
<evidence type="ECO:0000313" key="12">
    <source>
        <dbReference type="Proteomes" id="UP000757232"/>
    </source>
</evidence>
<evidence type="ECO:0000256" key="1">
    <source>
        <dbReference type="ARBA" id="ARBA00001971"/>
    </source>
</evidence>
<comment type="pathway">
    <text evidence="2">Secondary metabolite biosynthesis.</text>
</comment>
<dbReference type="Pfam" id="PF00067">
    <property type="entry name" value="p450"/>
    <property type="match status" value="1"/>
</dbReference>
<dbReference type="PROSITE" id="PS00086">
    <property type="entry name" value="CYTOCHROME_P450"/>
    <property type="match status" value="1"/>
</dbReference>
<dbReference type="PRINTS" id="PR00463">
    <property type="entry name" value="EP450I"/>
</dbReference>
<dbReference type="PANTHER" id="PTHR46300:SF7">
    <property type="entry name" value="P450, PUTATIVE (EUROFUNG)-RELATED"/>
    <property type="match status" value="1"/>
</dbReference>
<dbReference type="Gene3D" id="1.10.630.10">
    <property type="entry name" value="Cytochrome P450"/>
    <property type="match status" value="1"/>
</dbReference>
<evidence type="ECO:0000256" key="2">
    <source>
        <dbReference type="ARBA" id="ARBA00005179"/>
    </source>
</evidence>
<accession>A0A9Q5NBF4</accession>
<sequence>MFLKALGRPMIVVSSVDAAYDLMKKKGAIFSDRPTAPVADMIGWGKALSLLLYGQPQFVKQRRLMQEHLGSSAIRSYDKIVVNRVQKFLHRLWLQPDEFCQDIHGLVASIIVEVAYGYSISGNPAGDKFITENERAARLTSLCGNIGFTTMDIFPSLRYVPACVPGMGLKRKMLEARDAVRTALTLPFEWAKSKKVSGINMPSIIHTLLDEYDDLREMSYEDEMDLKIFAGTVYNGGTDTTRTAITMFFLMMVLNRDVQKHAQNEIDSIVGLDRLPLPEDRPSLPYIDCILKEVLRIHPPAPLGLAHASTKTHEYRGWSIPARSMIIPNIWHMMKDANTFPDPEKFDPDRYVVRGDTAADDPISPVFGFGRRACPGKAFADSIMWTTMANVLAAYDILPSRDPVTGDDVYPVPEFESGLI</sequence>
<organism evidence="11 12">
    <name type="scientific">Sanghuangporus baumii</name>
    <name type="common">Phellinus baumii</name>
    <dbReference type="NCBI Taxonomy" id="108892"/>
    <lineage>
        <taxon>Eukaryota</taxon>
        <taxon>Fungi</taxon>
        <taxon>Dikarya</taxon>
        <taxon>Basidiomycota</taxon>
        <taxon>Agaricomycotina</taxon>
        <taxon>Agaricomycetes</taxon>
        <taxon>Hymenochaetales</taxon>
        <taxon>Hymenochaetaceae</taxon>
        <taxon>Sanghuangporus</taxon>
    </lineage>
</organism>
<proteinExistence type="inferred from homology"/>
<keyword evidence="7 9" id="KW-0408">Iron</keyword>
<dbReference type="OrthoDB" id="2789670at2759"/>
<gene>
    <name evidence="11" type="ORF">A7U60_g1730</name>
</gene>
<dbReference type="SUPFAM" id="SSF48264">
    <property type="entry name" value="Cytochrome P450"/>
    <property type="match status" value="1"/>
</dbReference>
<evidence type="ECO:0000256" key="6">
    <source>
        <dbReference type="ARBA" id="ARBA00023002"/>
    </source>
</evidence>
<dbReference type="GO" id="GO:0016705">
    <property type="term" value="F:oxidoreductase activity, acting on paired donors, with incorporation or reduction of molecular oxygen"/>
    <property type="evidence" value="ECO:0007669"/>
    <property type="project" value="InterPro"/>
</dbReference>
<comment type="caution">
    <text evidence="11">The sequence shown here is derived from an EMBL/GenBank/DDBJ whole genome shotgun (WGS) entry which is preliminary data.</text>
</comment>
<dbReference type="InterPro" id="IPR002401">
    <property type="entry name" value="Cyt_P450_E_grp-I"/>
</dbReference>
<evidence type="ECO:0000256" key="4">
    <source>
        <dbReference type="ARBA" id="ARBA00022617"/>
    </source>
</evidence>
<dbReference type="InterPro" id="IPR036396">
    <property type="entry name" value="Cyt_P450_sf"/>
</dbReference>
<feature type="binding site" description="axial binding residue" evidence="9">
    <location>
        <position position="374"/>
    </location>
    <ligand>
        <name>heme</name>
        <dbReference type="ChEBI" id="CHEBI:30413"/>
    </ligand>
    <ligandPart>
        <name>Fe</name>
        <dbReference type="ChEBI" id="CHEBI:18248"/>
    </ligandPart>
</feature>
<evidence type="ECO:0000313" key="11">
    <source>
        <dbReference type="EMBL" id="OCB91036.1"/>
    </source>
</evidence>
<dbReference type="EMBL" id="LNZH02000108">
    <property type="protein sequence ID" value="OCB91036.1"/>
    <property type="molecule type" value="Genomic_DNA"/>
</dbReference>
<dbReference type="GO" id="GO:0020037">
    <property type="term" value="F:heme binding"/>
    <property type="evidence" value="ECO:0007669"/>
    <property type="project" value="InterPro"/>
</dbReference>
<keyword evidence="5 9" id="KW-0479">Metal-binding</keyword>
<evidence type="ECO:0000256" key="3">
    <source>
        <dbReference type="ARBA" id="ARBA00010617"/>
    </source>
</evidence>
<dbReference type="InterPro" id="IPR001128">
    <property type="entry name" value="Cyt_P450"/>
</dbReference>